<reference evidence="3" key="1">
    <citation type="submission" date="2020-12" db="EMBL/GenBank/DDBJ databases">
        <title>Vagococcus allomyrinae sp. nov. and Enterococcus lavae sp. nov., isolated from the larvae of Allomyrina dichotoma.</title>
        <authorList>
            <person name="Lee S.D."/>
        </authorList>
    </citation>
    <scope>NUCLEOTIDE SEQUENCE</scope>
    <source>
        <strain evidence="3">BWB3-3</strain>
    </source>
</reference>
<dbReference type="RefSeq" id="WP_209531892.1">
    <property type="nucleotide sequence ID" value="NZ_JAEEGA010000020.1"/>
</dbReference>
<comment type="caution">
    <text evidence="3">The sequence shown here is derived from an EMBL/GenBank/DDBJ whole genome shotgun (WGS) entry which is preliminary data.</text>
</comment>
<keyword evidence="4" id="KW-1185">Reference proteome</keyword>
<evidence type="ECO:0000313" key="4">
    <source>
        <dbReference type="Proteomes" id="UP000674938"/>
    </source>
</evidence>
<gene>
    <name evidence="3" type="ORF">I6N95_23130</name>
</gene>
<proteinExistence type="predicted"/>
<accession>A0A940PHY8</accession>
<organism evidence="3 4">
    <name type="scientific">Vagococcus allomyrinae</name>
    <dbReference type="NCBI Taxonomy" id="2794353"/>
    <lineage>
        <taxon>Bacteria</taxon>
        <taxon>Bacillati</taxon>
        <taxon>Bacillota</taxon>
        <taxon>Bacilli</taxon>
        <taxon>Lactobacillales</taxon>
        <taxon>Enterococcaceae</taxon>
        <taxon>Vagococcus</taxon>
    </lineage>
</organism>
<name>A0A940PHY8_9ENTE</name>
<keyword evidence="1" id="KW-0472">Membrane</keyword>
<dbReference type="AlphaFoldDB" id="A0A940PHY8"/>
<protein>
    <submittedName>
        <fullName evidence="3">LPXTG cell wall anchor domain-containing protein</fullName>
    </submittedName>
</protein>
<keyword evidence="1" id="KW-1133">Transmembrane helix</keyword>
<feature type="signal peptide" evidence="2">
    <location>
        <begin position="1"/>
        <end position="28"/>
    </location>
</feature>
<keyword evidence="1" id="KW-0812">Transmembrane</keyword>
<evidence type="ECO:0000313" key="3">
    <source>
        <dbReference type="EMBL" id="MBP1043926.1"/>
    </source>
</evidence>
<sequence length="100" mass="10908">MKRINRLKYFIAVAIVGSSMMTVASASADLEIIGQVGEFREESAISSESSVEQSLAEPLDNTISLDRLPKTGESSDFGWMLIGGGVLFAVIFSQKRVKHR</sequence>
<feature type="chain" id="PRO_5038932196" evidence="2">
    <location>
        <begin position="29"/>
        <end position="100"/>
    </location>
</feature>
<dbReference type="EMBL" id="JAEEGA010000020">
    <property type="protein sequence ID" value="MBP1043926.1"/>
    <property type="molecule type" value="Genomic_DNA"/>
</dbReference>
<feature type="transmembrane region" description="Helical" evidence="1">
    <location>
        <begin position="77"/>
        <end position="93"/>
    </location>
</feature>
<dbReference type="NCBIfam" id="TIGR01167">
    <property type="entry name" value="LPXTG_anchor"/>
    <property type="match status" value="1"/>
</dbReference>
<dbReference type="Proteomes" id="UP000674938">
    <property type="component" value="Unassembled WGS sequence"/>
</dbReference>
<evidence type="ECO:0000256" key="2">
    <source>
        <dbReference type="SAM" id="SignalP"/>
    </source>
</evidence>
<evidence type="ECO:0000256" key="1">
    <source>
        <dbReference type="SAM" id="Phobius"/>
    </source>
</evidence>
<keyword evidence="2" id="KW-0732">Signal</keyword>